<feature type="domain" description="Response regulatory" evidence="12">
    <location>
        <begin position="3"/>
        <end position="120"/>
    </location>
</feature>
<dbReference type="SMART" id="SM00342">
    <property type="entry name" value="HTH_ARAC"/>
    <property type="match status" value="1"/>
</dbReference>
<dbReference type="RefSeq" id="WP_211140855.1">
    <property type="nucleotide sequence ID" value="NZ_JAEEGB010000003.1"/>
</dbReference>
<evidence type="ECO:0000256" key="7">
    <source>
        <dbReference type="ARBA" id="ARBA00023125"/>
    </source>
</evidence>
<keyword evidence="7" id="KW-0238">DNA-binding</keyword>
<keyword evidence="8" id="KW-0804">Transcription</keyword>
<comment type="caution">
    <text evidence="13">The sequence shown here is derived from an EMBL/GenBank/DDBJ whole genome shotgun (WGS) entry which is preliminary data.</text>
</comment>
<dbReference type="InterPro" id="IPR011006">
    <property type="entry name" value="CheY-like_superfamily"/>
</dbReference>
<dbReference type="PROSITE" id="PS01124">
    <property type="entry name" value="HTH_ARAC_FAMILY_2"/>
    <property type="match status" value="1"/>
</dbReference>
<evidence type="ECO:0000256" key="5">
    <source>
        <dbReference type="ARBA" id="ARBA00023012"/>
    </source>
</evidence>
<evidence type="ECO:0000313" key="13">
    <source>
        <dbReference type="EMBL" id="MBI6871399.1"/>
    </source>
</evidence>
<dbReference type="EMBL" id="JAEEGB010000003">
    <property type="protein sequence ID" value="MBI6871399.1"/>
    <property type="molecule type" value="Genomic_DNA"/>
</dbReference>
<evidence type="ECO:0000256" key="8">
    <source>
        <dbReference type="ARBA" id="ARBA00023163"/>
    </source>
</evidence>
<evidence type="ECO:0000256" key="4">
    <source>
        <dbReference type="ARBA" id="ARBA00022553"/>
    </source>
</evidence>
<evidence type="ECO:0000259" key="11">
    <source>
        <dbReference type="PROSITE" id="PS01124"/>
    </source>
</evidence>
<dbReference type="Gene3D" id="3.40.50.2300">
    <property type="match status" value="1"/>
</dbReference>
<name>A0A934HT59_9CLOT</name>
<dbReference type="InterPro" id="IPR009057">
    <property type="entry name" value="Homeodomain-like_sf"/>
</dbReference>
<dbReference type="GO" id="GO:0043565">
    <property type="term" value="F:sequence-specific DNA binding"/>
    <property type="evidence" value="ECO:0007669"/>
    <property type="project" value="InterPro"/>
</dbReference>
<keyword evidence="6" id="KW-0805">Transcription regulation</keyword>
<dbReference type="AlphaFoldDB" id="A0A934HT59"/>
<dbReference type="SMART" id="SM00448">
    <property type="entry name" value="REC"/>
    <property type="match status" value="1"/>
</dbReference>
<keyword evidence="3" id="KW-0963">Cytoplasm</keyword>
<gene>
    <name evidence="13" type="ORF">I6U51_01600</name>
</gene>
<dbReference type="Pfam" id="PF17853">
    <property type="entry name" value="GGDEF_2"/>
    <property type="match status" value="1"/>
</dbReference>
<evidence type="ECO:0000256" key="9">
    <source>
        <dbReference type="ARBA" id="ARBA00024867"/>
    </source>
</evidence>
<dbReference type="GO" id="GO:0003700">
    <property type="term" value="F:DNA-binding transcription factor activity"/>
    <property type="evidence" value="ECO:0007669"/>
    <property type="project" value="InterPro"/>
</dbReference>
<comment type="subcellular location">
    <subcellularLocation>
        <location evidence="1">Cytoplasm</location>
    </subcellularLocation>
</comment>
<organism evidence="13 14">
    <name type="scientific">Clostridium aciditolerans</name>
    <dbReference type="NCBI Taxonomy" id="339861"/>
    <lineage>
        <taxon>Bacteria</taxon>
        <taxon>Bacillati</taxon>
        <taxon>Bacillota</taxon>
        <taxon>Clostridia</taxon>
        <taxon>Eubacteriales</taxon>
        <taxon>Clostridiaceae</taxon>
        <taxon>Clostridium</taxon>
    </lineage>
</organism>
<evidence type="ECO:0000256" key="10">
    <source>
        <dbReference type="PROSITE-ProRule" id="PRU00169"/>
    </source>
</evidence>
<comment type="function">
    <text evidence="9">May play the central regulatory role in sporulation. It may be an element of the effector pathway responsible for the activation of sporulation genes in response to nutritional stress. Spo0A may act in concert with spo0H (a sigma factor) to control the expression of some genes that are critical to the sporulation process.</text>
</comment>
<dbReference type="PANTHER" id="PTHR42713:SF3">
    <property type="entry name" value="TRANSCRIPTIONAL REGULATORY PROTEIN HPTR"/>
    <property type="match status" value="1"/>
</dbReference>
<dbReference type="InterPro" id="IPR001789">
    <property type="entry name" value="Sig_transdc_resp-reg_receiver"/>
</dbReference>
<accession>A0A934HT59</accession>
<dbReference type="InterPro" id="IPR018060">
    <property type="entry name" value="HTH_AraC"/>
</dbReference>
<proteinExistence type="predicted"/>
<evidence type="ECO:0000256" key="1">
    <source>
        <dbReference type="ARBA" id="ARBA00004496"/>
    </source>
</evidence>
<evidence type="ECO:0000313" key="14">
    <source>
        <dbReference type="Proteomes" id="UP000622687"/>
    </source>
</evidence>
<evidence type="ECO:0000256" key="3">
    <source>
        <dbReference type="ARBA" id="ARBA00022490"/>
    </source>
</evidence>
<keyword evidence="4 10" id="KW-0597">Phosphoprotein</keyword>
<dbReference type="Pfam" id="PF00072">
    <property type="entry name" value="Response_reg"/>
    <property type="match status" value="1"/>
</dbReference>
<reference evidence="13" key="1">
    <citation type="submission" date="2020-12" db="EMBL/GenBank/DDBJ databases">
        <title>Clostridium thailandense sp. nov., a novel acetogenic bacterium isolated from peat land soil in Thailand.</title>
        <authorList>
            <person name="Chaikitkaew S."/>
            <person name="Birkeland N.K."/>
        </authorList>
    </citation>
    <scope>NUCLEOTIDE SEQUENCE</scope>
    <source>
        <strain evidence="13">DSM 17425</strain>
    </source>
</reference>
<feature type="domain" description="HTH araC/xylS-type" evidence="11">
    <location>
        <begin position="433"/>
        <end position="532"/>
    </location>
</feature>
<dbReference type="InterPro" id="IPR041522">
    <property type="entry name" value="CdaR_GGDEF"/>
</dbReference>
<dbReference type="PROSITE" id="PS50110">
    <property type="entry name" value="RESPONSE_REGULATORY"/>
    <property type="match status" value="1"/>
</dbReference>
<dbReference type="SUPFAM" id="SSF52172">
    <property type="entry name" value="CheY-like"/>
    <property type="match status" value="1"/>
</dbReference>
<evidence type="ECO:0000256" key="6">
    <source>
        <dbReference type="ARBA" id="ARBA00023015"/>
    </source>
</evidence>
<dbReference type="Pfam" id="PF12833">
    <property type="entry name" value="HTH_18"/>
    <property type="match status" value="1"/>
</dbReference>
<dbReference type="InterPro" id="IPR051552">
    <property type="entry name" value="HptR"/>
</dbReference>
<sequence>MYKIILVDDEEEVRRGVLNKIQWNKYGFEIIGEAENGKEALEIVEKDTPDIVITDIKMPFMDGMKLTQILYERFPTIKTIILTGFDEFEYAKTAIKLNVIEYVLKPISSEDIIELLISVKEKLDREFEEKKNIKLLKEIYIKSLPVLREKFLSSIIRGNINVDEIREKEKKYNINLQGEAFLISIVAIDYNIENINNKDKEILIFQVLKLIEEIINKPSMGLAFIEDDNIIILNISQDSGKKLILEKAGKVLEEIRQSIVKYLNLSVTIGIGTSCEDISGVSLSYKNAIAALGYRIILGNNRLIFIEDVEPKRENEIIFDRLKERQLESSIKTGTKEEIYSAVENIFRVIEASNTCIEYYQIYLIQIITTIIKIAKDSNVNIKDIFGENFNFFIELYKFATLIEVKEWIKKISIKISEHIIKGREDSSKLLVDRAKEYIEERFQDSELNINTICNYLHISQAYFSYIFKKDTQTTFVSYLTQIRMIKAKELLRNTNMKTFVIAEKVGFSEPNYFSYCFKKNLGKSPSEYRNSFNRTK</sequence>
<dbReference type="GO" id="GO:0005737">
    <property type="term" value="C:cytoplasm"/>
    <property type="evidence" value="ECO:0007669"/>
    <property type="project" value="UniProtKB-SubCell"/>
</dbReference>
<dbReference type="CDD" id="cd17536">
    <property type="entry name" value="REC_YesN-like"/>
    <property type="match status" value="1"/>
</dbReference>
<protein>
    <recommendedName>
        <fullName evidence="2">Stage 0 sporulation protein A homolog</fullName>
    </recommendedName>
</protein>
<evidence type="ECO:0000256" key="2">
    <source>
        <dbReference type="ARBA" id="ARBA00018672"/>
    </source>
</evidence>
<dbReference type="PANTHER" id="PTHR42713">
    <property type="entry name" value="HISTIDINE KINASE-RELATED"/>
    <property type="match status" value="1"/>
</dbReference>
<dbReference type="Proteomes" id="UP000622687">
    <property type="component" value="Unassembled WGS sequence"/>
</dbReference>
<dbReference type="SUPFAM" id="SSF46689">
    <property type="entry name" value="Homeodomain-like"/>
    <property type="match status" value="2"/>
</dbReference>
<evidence type="ECO:0000259" key="12">
    <source>
        <dbReference type="PROSITE" id="PS50110"/>
    </source>
</evidence>
<keyword evidence="5" id="KW-0902">Two-component regulatory system</keyword>
<dbReference type="GO" id="GO:0000160">
    <property type="term" value="P:phosphorelay signal transduction system"/>
    <property type="evidence" value="ECO:0007669"/>
    <property type="project" value="UniProtKB-KW"/>
</dbReference>
<keyword evidence="14" id="KW-1185">Reference proteome</keyword>
<feature type="modified residue" description="4-aspartylphosphate" evidence="10">
    <location>
        <position position="55"/>
    </location>
</feature>
<dbReference type="Gene3D" id="1.10.10.60">
    <property type="entry name" value="Homeodomain-like"/>
    <property type="match status" value="2"/>
</dbReference>